<organism evidence="3 4">
    <name type="scientific">Urbifossiella limnaea</name>
    <dbReference type="NCBI Taxonomy" id="2528023"/>
    <lineage>
        <taxon>Bacteria</taxon>
        <taxon>Pseudomonadati</taxon>
        <taxon>Planctomycetota</taxon>
        <taxon>Planctomycetia</taxon>
        <taxon>Gemmatales</taxon>
        <taxon>Gemmataceae</taxon>
        <taxon>Urbifossiella</taxon>
    </lineage>
</organism>
<proteinExistence type="predicted"/>
<evidence type="ECO:0008006" key="5">
    <source>
        <dbReference type="Google" id="ProtNLM"/>
    </source>
</evidence>
<dbReference type="AlphaFoldDB" id="A0A517XV61"/>
<protein>
    <recommendedName>
        <fullName evidence="5">PEP-CTERM sorting domain-containing protein</fullName>
    </recommendedName>
</protein>
<keyword evidence="1" id="KW-1133">Transmembrane helix</keyword>
<feature type="transmembrane region" description="Helical" evidence="1">
    <location>
        <begin position="185"/>
        <end position="205"/>
    </location>
</feature>
<evidence type="ECO:0000313" key="3">
    <source>
        <dbReference type="EMBL" id="QDU21395.1"/>
    </source>
</evidence>
<keyword evidence="4" id="KW-1185">Reference proteome</keyword>
<evidence type="ECO:0000256" key="2">
    <source>
        <dbReference type="SAM" id="SignalP"/>
    </source>
</evidence>
<dbReference type="KEGG" id="uli:ETAA1_33620"/>
<evidence type="ECO:0000256" key="1">
    <source>
        <dbReference type="SAM" id="Phobius"/>
    </source>
</evidence>
<reference evidence="3 4" key="1">
    <citation type="submission" date="2019-02" db="EMBL/GenBank/DDBJ databases">
        <title>Deep-cultivation of Planctomycetes and their phenomic and genomic characterization uncovers novel biology.</title>
        <authorList>
            <person name="Wiegand S."/>
            <person name="Jogler M."/>
            <person name="Boedeker C."/>
            <person name="Pinto D."/>
            <person name="Vollmers J."/>
            <person name="Rivas-Marin E."/>
            <person name="Kohn T."/>
            <person name="Peeters S.H."/>
            <person name="Heuer A."/>
            <person name="Rast P."/>
            <person name="Oberbeckmann S."/>
            <person name="Bunk B."/>
            <person name="Jeske O."/>
            <person name="Meyerdierks A."/>
            <person name="Storesund J.E."/>
            <person name="Kallscheuer N."/>
            <person name="Luecker S."/>
            <person name="Lage O.M."/>
            <person name="Pohl T."/>
            <person name="Merkel B.J."/>
            <person name="Hornburger P."/>
            <person name="Mueller R.-W."/>
            <person name="Bruemmer F."/>
            <person name="Labrenz M."/>
            <person name="Spormann A.M."/>
            <person name="Op den Camp H."/>
            <person name="Overmann J."/>
            <person name="Amann R."/>
            <person name="Jetten M.S.M."/>
            <person name="Mascher T."/>
            <person name="Medema M.H."/>
            <person name="Devos D.P."/>
            <person name="Kaster A.-K."/>
            <person name="Ovreas L."/>
            <person name="Rohde M."/>
            <person name="Galperin M.Y."/>
            <person name="Jogler C."/>
        </authorList>
    </citation>
    <scope>NUCLEOTIDE SEQUENCE [LARGE SCALE GENOMIC DNA]</scope>
    <source>
        <strain evidence="3 4">ETA_A1</strain>
    </source>
</reference>
<keyword evidence="1" id="KW-0472">Membrane</keyword>
<dbReference type="Proteomes" id="UP000319576">
    <property type="component" value="Chromosome"/>
</dbReference>
<accession>A0A517XV61</accession>
<keyword evidence="2" id="KW-0732">Signal</keyword>
<feature type="signal peptide" evidence="2">
    <location>
        <begin position="1"/>
        <end position="20"/>
    </location>
</feature>
<gene>
    <name evidence="3" type="ORF">ETAA1_33620</name>
</gene>
<feature type="chain" id="PRO_5022197053" description="PEP-CTERM sorting domain-containing protein" evidence="2">
    <location>
        <begin position="21"/>
        <end position="213"/>
    </location>
</feature>
<name>A0A517XV61_9BACT</name>
<dbReference type="RefSeq" id="WP_145240306.1">
    <property type="nucleotide sequence ID" value="NZ_CP036273.1"/>
</dbReference>
<evidence type="ECO:0000313" key="4">
    <source>
        <dbReference type="Proteomes" id="UP000319576"/>
    </source>
</evidence>
<keyword evidence="1" id="KW-0812">Transmembrane</keyword>
<dbReference type="EMBL" id="CP036273">
    <property type="protein sequence ID" value="QDU21395.1"/>
    <property type="molecule type" value="Genomic_DNA"/>
</dbReference>
<sequence length="213" mass="21662" precursor="true">MRTIVLALATAIGAAAPARADTIPLFVGDGGGPFPGSYQPSTPFTFELRAPGLNSFTNFNLDLIVETTSLNPITLMSVEVFRPGDGEYAFGAAGTFGSSQSAIVDSPNFTVNIAGSIAGIGVNTVAGANDVLARIRVTPGSGLNEPLTFFIDAGSYTIGATSETGQGLQPPDPVTVFPEAAPDPAVVPGPGGAVLLGVGGVLVLARRRFTRRV</sequence>